<dbReference type="SUPFAM" id="SSF48264">
    <property type="entry name" value="Cytochrome P450"/>
    <property type="match status" value="1"/>
</dbReference>
<name>A0AAF3J7T4_9BILA</name>
<evidence type="ECO:0000256" key="5">
    <source>
        <dbReference type="ARBA" id="ARBA00023004"/>
    </source>
</evidence>
<dbReference type="GO" id="GO:0006805">
    <property type="term" value="P:xenobiotic metabolic process"/>
    <property type="evidence" value="ECO:0007669"/>
    <property type="project" value="TreeGrafter"/>
</dbReference>
<evidence type="ECO:0000256" key="7">
    <source>
        <dbReference type="PIRSR" id="PIRSR602401-1"/>
    </source>
</evidence>
<dbReference type="PROSITE" id="PS00086">
    <property type="entry name" value="CYTOCHROME_P450"/>
    <property type="match status" value="1"/>
</dbReference>
<evidence type="ECO:0000256" key="3">
    <source>
        <dbReference type="ARBA" id="ARBA00022723"/>
    </source>
</evidence>
<dbReference type="GO" id="GO:0016712">
    <property type="term" value="F:oxidoreductase activity, acting on paired donors, with incorporation or reduction of molecular oxygen, reduced flavin or flavoprotein as one donor, and incorporation of one atom of oxygen"/>
    <property type="evidence" value="ECO:0007669"/>
    <property type="project" value="TreeGrafter"/>
</dbReference>
<keyword evidence="7 8" id="KW-0349">Heme</keyword>
<dbReference type="InterPro" id="IPR001128">
    <property type="entry name" value="Cyt_P450"/>
</dbReference>
<dbReference type="GO" id="GO:0005506">
    <property type="term" value="F:iron ion binding"/>
    <property type="evidence" value="ECO:0007669"/>
    <property type="project" value="InterPro"/>
</dbReference>
<proteinExistence type="inferred from homology"/>
<dbReference type="AlphaFoldDB" id="A0AAF3J7T4"/>
<evidence type="ECO:0000256" key="9">
    <source>
        <dbReference type="SAM" id="Phobius"/>
    </source>
</evidence>
<evidence type="ECO:0000256" key="4">
    <source>
        <dbReference type="ARBA" id="ARBA00023002"/>
    </source>
</evidence>
<dbReference type="GO" id="GO:0005737">
    <property type="term" value="C:cytoplasm"/>
    <property type="evidence" value="ECO:0007669"/>
    <property type="project" value="TreeGrafter"/>
</dbReference>
<evidence type="ECO:0000256" key="8">
    <source>
        <dbReference type="RuleBase" id="RU000461"/>
    </source>
</evidence>
<dbReference type="WBParaSite" id="MBELARI_LOCUS21540">
    <property type="protein sequence ID" value="MBELARI_LOCUS21540"/>
    <property type="gene ID" value="MBELARI_LOCUS21540"/>
</dbReference>
<dbReference type="PRINTS" id="PR00385">
    <property type="entry name" value="P450"/>
</dbReference>
<dbReference type="InterPro" id="IPR017972">
    <property type="entry name" value="Cyt_P450_CS"/>
</dbReference>
<protein>
    <submittedName>
        <fullName evidence="11">Cytochrome P450</fullName>
    </submittedName>
</protein>
<dbReference type="Proteomes" id="UP000887575">
    <property type="component" value="Unassembled WGS sequence"/>
</dbReference>
<dbReference type="InterPro" id="IPR036396">
    <property type="entry name" value="Cyt_P450_sf"/>
</dbReference>
<dbReference type="GO" id="GO:0020037">
    <property type="term" value="F:heme binding"/>
    <property type="evidence" value="ECO:0007669"/>
    <property type="project" value="InterPro"/>
</dbReference>
<feature type="binding site" description="axial binding residue" evidence="7">
    <location>
        <position position="462"/>
    </location>
    <ligand>
        <name>heme</name>
        <dbReference type="ChEBI" id="CHEBI:30413"/>
    </ligand>
    <ligandPart>
        <name>Fe</name>
        <dbReference type="ChEBI" id="CHEBI:18248"/>
    </ligandPart>
</feature>
<dbReference type="FunFam" id="1.10.630.10:FF:000036">
    <property type="entry name" value="CYtochrome P450 family"/>
    <property type="match status" value="1"/>
</dbReference>
<dbReference type="CDD" id="cd20617">
    <property type="entry name" value="CYP1_2-like"/>
    <property type="match status" value="1"/>
</dbReference>
<dbReference type="InterPro" id="IPR050182">
    <property type="entry name" value="Cytochrome_P450_fam2"/>
</dbReference>
<keyword evidence="3 7" id="KW-0479">Metal-binding</keyword>
<organism evidence="10 11">
    <name type="scientific">Mesorhabditis belari</name>
    <dbReference type="NCBI Taxonomy" id="2138241"/>
    <lineage>
        <taxon>Eukaryota</taxon>
        <taxon>Metazoa</taxon>
        <taxon>Ecdysozoa</taxon>
        <taxon>Nematoda</taxon>
        <taxon>Chromadorea</taxon>
        <taxon>Rhabditida</taxon>
        <taxon>Rhabditina</taxon>
        <taxon>Rhabditomorpha</taxon>
        <taxon>Rhabditoidea</taxon>
        <taxon>Rhabditidae</taxon>
        <taxon>Mesorhabditinae</taxon>
        <taxon>Mesorhabditis</taxon>
    </lineage>
</organism>
<dbReference type="PRINTS" id="PR00463">
    <property type="entry name" value="EP450I"/>
</dbReference>
<evidence type="ECO:0000313" key="11">
    <source>
        <dbReference type="WBParaSite" id="MBELARI_LOCUS21540"/>
    </source>
</evidence>
<dbReference type="Gene3D" id="1.10.630.10">
    <property type="entry name" value="Cytochrome P450"/>
    <property type="match status" value="1"/>
</dbReference>
<dbReference type="PANTHER" id="PTHR24300:SF414">
    <property type="entry name" value="CYTOCHROME P450 FAMILY"/>
    <property type="match status" value="1"/>
</dbReference>
<feature type="transmembrane region" description="Helical" evidence="9">
    <location>
        <begin position="31"/>
        <end position="49"/>
    </location>
</feature>
<keyword evidence="5 7" id="KW-0408">Iron</keyword>
<sequence>MKRHKVEIFFVLTLLLLLGLTKWARIGLSSLQILFSLAVISLIIHEIYWKRRKLPNGPIPWLTLGNMATLATANFDDLMSKWRRKYGGIFTVWIGPFPLVMVNDVGTMKKYFVQNGELFSNRWRNFVTDSFMNGANGLIQIDGEKWREQRRFSLHVLRNFGVGQHRMERKILSEVRHLTSYLQKNGEIDLCTPLAVCVGNIINDMLFGITFPQGSIEMKRLHSLLDAQSKLVVNPLMGLYIAAPFATKIPFLNKPWLELIKHRDHLWDFLGKQVQSHIEMFNNGHSTIDDFTFAYLEEMDRRKEIGETGYFNEWQLQMLLLDLFFAGMETTVTTLKWAFLLMITHPVVMKNVQKELDCLNVSEVGLRERSLTPYTQAVICEIQRIANILPINLLRTVCDDVEIDGYTFPKGTMVIPQISIMLNDETVFEEPKEFRPERFLDDEGKLKRIDQFMPFSLGRRQCLGESLARAELFLIFSNVIKEFDILPVPGEIYSRKRALGLTVSPQKYRVHLVPRKLDTNMNPV</sequence>
<keyword evidence="9" id="KW-0472">Membrane</keyword>
<dbReference type="Pfam" id="PF00067">
    <property type="entry name" value="p450"/>
    <property type="match status" value="1"/>
</dbReference>
<dbReference type="GO" id="GO:0006082">
    <property type="term" value="P:organic acid metabolic process"/>
    <property type="evidence" value="ECO:0007669"/>
    <property type="project" value="TreeGrafter"/>
</dbReference>
<keyword evidence="9" id="KW-0812">Transmembrane</keyword>
<keyword evidence="10" id="KW-1185">Reference proteome</keyword>
<keyword evidence="9" id="KW-1133">Transmembrane helix</keyword>
<keyword evidence="4 8" id="KW-0560">Oxidoreductase</keyword>
<dbReference type="PANTHER" id="PTHR24300">
    <property type="entry name" value="CYTOCHROME P450 508A4-RELATED"/>
    <property type="match status" value="1"/>
</dbReference>
<accession>A0AAF3J7T4</accession>
<evidence type="ECO:0000256" key="1">
    <source>
        <dbReference type="ARBA" id="ARBA00001971"/>
    </source>
</evidence>
<evidence type="ECO:0000313" key="10">
    <source>
        <dbReference type="Proteomes" id="UP000887575"/>
    </source>
</evidence>
<dbReference type="InterPro" id="IPR002401">
    <property type="entry name" value="Cyt_P450_E_grp-I"/>
</dbReference>
<evidence type="ECO:0000256" key="6">
    <source>
        <dbReference type="ARBA" id="ARBA00023033"/>
    </source>
</evidence>
<evidence type="ECO:0000256" key="2">
    <source>
        <dbReference type="ARBA" id="ARBA00010617"/>
    </source>
</evidence>
<comment type="cofactor">
    <cofactor evidence="1 7">
        <name>heme</name>
        <dbReference type="ChEBI" id="CHEBI:30413"/>
    </cofactor>
</comment>
<reference evidence="11" key="1">
    <citation type="submission" date="2024-02" db="UniProtKB">
        <authorList>
            <consortium name="WormBaseParasite"/>
        </authorList>
    </citation>
    <scope>IDENTIFICATION</scope>
</reference>
<comment type="similarity">
    <text evidence="2 8">Belongs to the cytochrome P450 family.</text>
</comment>
<keyword evidence="6 8" id="KW-0503">Monooxygenase</keyword>